<dbReference type="InterPro" id="IPR050306">
    <property type="entry name" value="PfkB_Carbo_kinase"/>
</dbReference>
<evidence type="ECO:0000256" key="2">
    <source>
        <dbReference type="ARBA" id="ARBA00022679"/>
    </source>
</evidence>
<dbReference type="InterPro" id="IPR011611">
    <property type="entry name" value="PfkB_dom"/>
</dbReference>
<name>A0AAU7WHE7_9BACI</name>
<dbReference type="InterPro" id="IPR030830">
    <property type="entry name" value="Myo_inos_IolC"/>
</dbReference>
<dbReference type="PROSITE" id="PS00584">
    <property type="entry name" value="PFKB_KINASES_2"/>
    <property type="match status" value="1"/>
</dbReference>
<evidence type="ECO:0000256" key="1">
    <source>
        <dbReference type="ARBA" id="ARBA00010688"/>
    </source>
</evidence>
<dbReference type="InterPro" id="IPR023314">
    <property type="entry name" value="Myo_inos_IolC-like_sf"/>
</dbReference>
<comment type="pathway">
    <text evidence="6">Polyol metabolism; myo-inositol degradation into acetyl-CoA; acetyl-CoA from myo-inositol: step 5/7.</text>
</comment>
<dbReference type="PANTHER" id="PTHR43085:SF49">
    <property type="entry name" value="5-DEHYDRO-2-DEOXYGLUCONOKINASE"/>
    <property type="match status" value="1"/>
</dbReference>
<evidence type="ECO:0000256" key="4">
    <source>
        <dbReference type="ARBA" id="ARBA00022777"/>
    </source>
</evidence>
<sequence>MGVDLNLQAELDIIAIGRACIDLNAVEYNRPMEETMTFRKYVGGSPANIAIGISRLGLKAGFIGKLSDDQHGRFIQQYMADAGVDTSHMVIDHEGHKTGLAFTEIKSPEECSILMYRDEVADLFLYPSEVSEAYIKRSKILLVSGTALAKSPSREAALKAVQLAKKNNVKVVFELDYRPYTWESEAETSVYYTLVAQQSDIVIGTRDEYDVMENRQNTKNEKTVNHLFQYSPELVVIKHGVEGSYAYTKSGKIYRGKAYKTKVLKTFGAGDSYASAFLYALIKGKDIETALKYGSASAAIVVSRHSSSEAMPTVQEIEKFISERSEEKVVNR</sequence>
<evidence type="ECO:0000256" key="6">
    <source>
        <dbReference type="HAMAP-Rule" id="MF_01668"/>
    </source>
</evidence>
<dbReference type="InterPro" id="IPR002173">
    <property type="entry name" value="Carboh/pur_kinase_PfkB_CS"/>
</dbReference>
<dbReference type="CDD" id="cd01166">
    <property type="entry name" value="KdgK"/>
    <property type="match status" value="1"/>
</dbReference>
<dbReference type="SUPFAM" id="SSF53613">
    <property type="entry name" value="Ribokinase-like"/>
    <property type="match status" value="1"/>
</dbReference>
<dbReference type="AlphaFoldDB" id="A0AAU7WHE7"/>
<comment type="catalytic activity">
    <reaction evidence="6">
        <text>5-dehydro-2-deoxy-D-gluconate + ATP = 6-phospho-5-dehydro-2-deoxy-D-gluconate + ADP + H(+)</text>
        <dbReference type="Rhea" id="RHEA:13497"/>
        <dbReference type="ChEBI" id="CHEBI:15378"/>
        <dbReference type="ChEBI" id="CHEBI:16669"/>
        <dbReference type="ChEBI" id="CHEBI:30616"/>
        <dbReference type="ChEBI" id="CHEBI:57949"/>
        <dbReference type="ChEBI" id="CHEBI:456216"/>
        <dbReference type="EC" id="2.7.1.92"/>
    </reaction>
</comment>
<dbReference type="Pfam" id="PF00294">
    <property type="entry name" value="PfkB"/>
    <property type="match status" value="1"/>
</dbReference>
<evidence type="ECO:0000256" key="3">
    <source>
        <dbReference type="ARBA" id="ARBA00022741"/>
    </source>
</evidence>
<organism evidence="8">
    <name type="scientific">Heyndrickxia faecalis</name>
    <dbReference type="NCBI Taxonomy" id="2824910"/>
    <lineage>
        <taxon>Bacteria</taxon>
        <taxon>Bacillati</taxon>
        <taxon>Bacillota</taxon>
        <taxon>Bacilli</taxon>
        <taxon>Bacillales</taxon>
        <taxon>Bacillaceae</taxon>
        <taxon>Heyndrickxia</taxon>
    </lineage>
</organism>
<dbReference type="EMBL" id="CP158453">
    <property type="protein sequence ID" value="XBX98530.1"/>
    <property type="molecule type" value="Genomic_DNA"/>
</dbReference>
<proteinExistence type="inferred from homology"/>
<evidence type="ECO:0000259" key="7">
    <source>
        <dbReference type="Pfam" id="PF00294"/>
    </source>
</evidence>
<keyword evidence="5 6" id="KW-0067">ATP-binding</keyword>
<accession>A0AAU7WHE7</accession>
<dbReference type="NCBIfam" id="TIGR04382">
    <property type="entry name" value="myo_inos_iolC_N"/>
    <property type="match status" value="1"/>
</dbReference>
<dbReference type="GO" id="GO:0005524">
    <property type="term" value="F:ATP binding"/>
    <property type="evidence" value="ECO:0007669"/>
    <property type="project" value="UniProtKB-UniRule"/>
</dbReference>
<evidence type="ECO:0000313" key="8">
    <source>
        <dbReference type="EMBL" id="XBX98530.1"/>
    </source>
</evidence>
<keyword evidence="3 6" id="KW-0547">Nucleotide-binding</keyword>
<dbReference type="HAMAP" id="MF_01668">
    <property type="entry name" value="IolC"/>
    <property type="match status" value="1"/>
</dbReference>
<dbReference type="RefSeq" id="WP_350346501.1">
    <property type="nucleotide sequence ID" value="NZ_CP158453.1"/>
</dbReference>
<dbReference type="InterPro" id="IPR022841">
    <property type="entry name" value="DKG_kinase_firmi"/>
</dbReference>
<feature type="domain" description="Carbohydrate kinase PfkB" evidence="7">
    <location>
        <begin position="12"/>
        <end position="313"/>
    </location>
</feature>
<dbReference type="InterPro" id="IPR029056">
    <property type="entry name" value="Ribokinase-like"/>
</dbReference>
<keyword evidence="2 6" id="KW-0808">Transferase</keyword>
<gene>
    <name evidence="6 8" type="primary">iolC</name>
    <name evidence="8" type="ORF">ABR335_02645</name>
</gene>
<comment type="function">
    <text evidence="6">Catalyzes the phosphorylation of 5-dehydro-2-deoxy-D-gluconate (2-deoxy-5-keto-D-gluconate or DKG) to 6-phospho-5-dehydro-2-deoxy-D-gluconate (DKGP).</text>
</comment>
<keyword evidence="4 6" id="KW-0418">Kinase</keyword>
<dbReference type="GO" id="GO:0047590">
    <property type="term" value="F:5-dehydro-2-deoxygluconokinase activity"/>
    <property type="evidence" value="ECO:0007669"/>
    <property type="project" value="UniProtKB-UniRule"/>
</dbReference>
<reference evidence="8" key="1">
    <citation type="submission" date="2024-06" db="EMBL/GenBank/DDBJ databases">
        <authorList>
            <person name="Huang C.H."/>
            <person name="Ting Y.S."/>
            <person name="Cheng Y.H."/>
        </authorList>
    </citation>
    <scope>NUCLEOTIDE SEQUENCE</scope>
    <source>
        <strain evidence="8">TCI803</strain>
    </source>
</reference>
<dbReference type="GO" id="GO:0019310">
    <property type="term" value="P:inositol catabolic process"/>
    <property type="evidence" value="ECO:0007669"/>
    <property type="project" value="UniProtKB-UniRule"/>
</dbReference>
<comment type="similarity">
    <text evidence="1 6">Belongs to the carbohydrate kinase PfkB family.</text>
</comment>
<dbReference type="PANTHER" id="PTHR43085">
    <property type="entry name" value="HEXOKINASE FAMILY MEMBER"/>
    <property type="match status" value="1"/>
</dbReference>
<protein>
    <recommendedName>
        <fullName evidence="6">5-dehydro-2-deoxygluconokinase</fullName>
        <ecNumber evidence="6">2.7.1.92</ecNumber>
    </recommendedName>
    <alternativeName>
        <fullName evidence="6">2-deoxy-5-keto-D-gluconate kinase</fullName>
        <shortName evidence="6">DKG kinase</shortName>
    </alternativeName>
</protein>
<dbReference type="GeneID" id="93258464"/>
<evidence type="ECO:0000256" key="5">
    <source>
        <dbReference type="ARBA" id="ARBA00022840"/>
    </source>
</evidence>
<dbReference type="Gene3D" id="3.40.1190.20">
    <property type="match status" value="1"/>
</dbReference>
<dbReference type="Gene3D" id="2.20.150.10">
    <property type="entry name" value="putative 5-dehydro-2- deoxygluconokinase"/>
    <property type="match status" value="1"/>
</dbReference>
<dbReference type="EC" id="2.7.1.92" evidence="6"/>